<keyword evidence="5" id="KW-1133">Transmembrane helix</keyword>
<feature type="transmembrane region" description="Helical" evidence="5">
    <location>
        <begin position="6"/>
        <end position="25"/>
    </location>
</feature>
<dbReference type="RefSeq" id="WP_020834461.1">
    <property type="nucleotide sequence ID" value="NC_021846.1"/>
</dbReference>
<dbReference type="InterPro" id="IPR003798">
    <property type="entry name" value="DNA_recombination_RmuC"/>
</dbReference>
<keyword evidence="5" id="KW-0472">Membrane</keyword>
<evidence type="ECO:0000256" key="2">
    <source>
        <dbReference type="ARBA" id="ARBA00009840"/>
    </source>
</evidence>
<evidence type="ECO:0008006" key="8">
    <source>
        <dbReference type="Google" id="ProtNLM"/>
    </source>
</evidence>
<dbReference type="STRING" id="1276220.STAIW_v1c07080"/>
<gene>
    <name evidence="6" type="ORF">STAIW_v1c07080</name>
</gene>
<reference evidence="6 7" key="1">
    <citation type="journal article" date="2013" name="Genome Biol. Evol.">
        <title>Comparison of metabolic capacities and inference of gene content evolution in mosquito-associated Spiroplasma diminutum and S. taiwanense.</title>
        <authorList>
            <person name="Lo W.S."/>
            <person name="Ku C."/>
            <person name="Chen L.L."/>
            <person name="Chang T.H."/>
            <person name="Kuo C.H."/>
        </authorList>
    </citation>
    <scope>NUCLEOTIDE SEQUENCE [LARGE SCALE GENOMIC DNA]</scope>
    <source>
        <strain evidence="6">CT-1</strain>
    </source>
</reference>
<dbReference type="GO" id="GO:0006310">
    <property type="term" value="P:DNA recombination"/>
    <property type="evidence" value="ECO:0007669"/>
    <property type="project" value="UniProtKB-KW"/>
</dbReference>
<dbReference type="PATRIC" id="fig|1276220.3.peg.722"/>
<dbReference type="AlphaFoldDB" id="S5LZZ9"/>
<dbReference type="PANTHER" id="PTHR30563">
    <property type="entry name" value="DNA RECOMBINATION PROTEIN RMUC"/>
    <property type="match status" value="1"/>
</dbReference>
<name>S5LZZ9_9MOLU</name>
<evidence type="ECO:0000313" key="6">
    <source>
        <dbReference type="EMBL" id="AGR41322.1"/>
    </source>
</evidence>
<keyword evidence="4" id="KW-0233">DNA recombination</keyword>
<sequence length="384" mass="44669">MEITLLILVIILISVVIILSIVFLLKKSNLKVEGVSKVELELLQSQIENLNIRSSEELKNFMNEINNKSSEKLTNFEKIVKEEFYNSNIKETKKIISLEKEVKNWIESQTKHTEEKLDNSNREVRNLLNTVKDQSTPIFEVKEKIYKLDNLLSQNNKAGKSGEYFLERIFENLAGINKNNNLLFERQYTMKKKDEQDKNLKPDLFIKGEGQKFVNIPIDSKFSFNAYLDIQNLDNNSEVYQNNIKKFKADIKARIKETSKYISEEDNTVYSIMFIPSEGIFSFLSSFAELIDEGFKNKVIIAGRSKLVGIISSVDHYMNLFDNINQADKKIKILGKVIKYMKNYDQQIQSLFKTIENLIENFNALKVKESSLTNMYNKLLKTQE</sequence>
<accession>S5LZZ9</accession>
<evidence type="ECO:0000256" key="3">
    <source>
        <dbReference type="ARBA" id="ARBA00023054"/>
    </source>
</evidence>
<dbReference type="EMBL" id="CP005074">
    <property type="protein sequence ID" value="AGR41322.1"/>
    <property type="molecule type" value="Genomic_DNA"/>
</dbReference>
<keyword evidence="7" id="KW-1185">Reference proteome</keyword>
<evidence type="ECO:0000256" key="5">
    <source>
        <dbReference type="SAM" id="Phobius"/>
    </source>
</evidence>
<comment type="function">
    <text evidence="1">Involved in DNA recombination.</text>
</comment>
<evidence type="ECO:0000256" key="1">
    <source>
        <dbReference type="ARBA" id="ARBA00003416"/>
    </source>
</evidence>
<keyword evidence="5" id="KW-0812">Transmembrane</keyword>
<evidence type="ECO:0000256" key="4">
    <source>
        <dbReference type="ARBA" id="ARBA00023172"/>
    </source>
</evidence>
<protein>
    <recommendedName>
        <fullName evidence="8">DNA recombination protein RmuC</fullName>
    </recommendedName>
</protein>
<dbReference type="KEGG" id="stai:STAIW_v1c07080"/>
<keyword evidence="3" id="KW-0175">Coiled coil</keyword>
<dbReference type="eggNOG" id="COG1322">
    <property type="taxonomic scope" value="Bacteria"/>
</dbReference>
<proteinExistence type="inferred from homology"/>
<dbReference type="Proteomes" id="UP000014984">
    <property type="component" value="Chromosome"/>
</dbReference>
<dbReference type="Pfam" id="PF02646">
    <property type="entry name" value="RmuC"/>
    <property type="match status" value="1"/>
</dbReference>
<dbReference type="HOGENOM" id="CLU_766498_0_0_14"/>
<comment type="similarity">
    <text evidence="2">Belongs to the RmuC family.</text>
</comment>
<evidence type="ECO:0000313" key="7">
    <source>
        <dbReference type="Proteomes" id="UP000014984"/>
    </source>
</evidence>
<dbReference type="PANTHER" id="PTHR30563:SF0">
    <property type="entry name" value="DNA RECOMBINATION PROTEIN RMUC"/>
    <property type="match status" value="1"/>
</dbReference>
<dbReference type="OrthoDB" id="370725at2"/>
<organism evidence="6 7">
    <name type="scientific">Spiroplasma taiwanense CT-1</name>
    <dbReference type="NCBI Taxonomy" id="1276220"/>
    <lineage>
        <taxon>Bacteria</taxon>
        <taxon>Bacillati</taxon>
        <taxon>Mycoplasmatota</taxon>
        <taxon>Mollicutes</taxon>
        <taxon>Entomoplasmatales</taxon>
        <taxon>Spiroplasmataceae</taxon>
        <taxon>Spiroplasma</taxon>
    </lineage>
</organism>